<evidence type="ECO:0000313" key="2">
    <source>
        <dbReference type="EMBL" id="TPF73869.1"/>
    </source>
</evidence>
<evidence type="ECO:0008006" key="4">
    <source>
        <dbReference type="Google" id="ProtNLM"/>
    </source>
</evidence>
<dbReference type="RefSeq" id="WP_140906418.1">
    <property type="nucleotide sequence ID" value="NZ_JBHTMD010000014.1"/>
</dbReference>
<proteinExistence type="predicted"/>
<dbReference type="Pfam" id="PF05159">
    <property type="entry name" value="Capsule_synth"/>
    <property type="match status" value="1"/>
</dbReference>
<gene>
    <name evidence="2" type="ORF">FHY56_17570</name>
</gene>
<dbReference type="OrthoDB" id="6713140at2"/>
<protein>
    <recommendedName>
        <fullName evidence="4">Capsule polysaccharide biosynthesis protein</fullName>
    </recommendedName>
</protein>
<organism evidence="2 3">
    <name type="scientific">Brucella gallinifaecis</name>
    <dbReference type="NCBI Taxonomy" id="215590"/>
    <lineage>
        <taxon>Bacteria</taxon>
        <taxon>Pseudomonadati</taxon>
        <taxon>Pseudomonadota</taxon>
        <taxon>Alphaproteobacteria</taxon>
        <taxon>Hyphomicrobiales</taxon>
        <taxon>Brucellaceae</taxon>
        <taxon>Brucella/Ochrobactrum group</taxon>
        <taxon>Brucella</taxon>
    </lineage>
</organism>
<keyword evidence="1" id="KW-0175">Coiled coil</keyword>
<dbReference type="AlphaFoldDB" id="A0A502BJL3"/>
<comment type="caution">
    <text evidence="2">The sequence shown here is derived from an EMBL/GenBank/DDBJ whole genome shotgun (WGS) entry which is preliminary data.</text>
</comment>
<evidence type="ECO:0000256" key="1">
    <source>
        <dbReference type="SAM" id="Coils"/>
    </source>
</evidence>
<dbReference type="GO" id="GO:0000271">
    <property type="term" value="P:polysaccharide biosynthetic process"/>
    <property type="evidence" value="ECO:0007669"/>
    <property type="project" value="InterPro"/>
</dbReference>
<dbReference type="InterPro" id="IPR043148">
    <property type="entry name" value="TagF_C"/>
</dbReference>
<reference evidence="2 3" key="1">
    <citation type="journal article" date="2003" name="Int. J. Syst. Evol. Microbiol.">
        <title>Towards a standardized format for the description of a novel species (of an established genus): Ochrobactrum gallinifaecis sp. nov.</title>
        <authorList>
            <person name="Kampfer P."/>
            <person name="Buczolits S."/>
            <person name="Albrecht A."/>
            <person name="Busse H.J."/>
            <person name="Stackebrandt E."/>
        </authorList>
    </citation>
    <scope>NUCLEOTIDE SEQUENCE [LARGE SCALE GENOMIC DNA]</scope>
    <source>
        <strain evidence="2 3">ISO 196</strain>
    </source>
</reference>
<dbReference type="Proteomes" id="UP000315388">
    <property type="component" value="Unassembled WGS sequence"/>
</dbReference>
<dbReference type="GO" id="GO:0015774">
    <property type="term" value="P:polysaccharide transport"/>
    <property type="evidence" value="ECO:0007669"/>
    <property type="project" value="InterPro"/>
</dbReference>
<keyword evidence="3" id="KW-1185">Reference proteome</keyword>
<dbReference type="EMBL" id="VEWJ01000030">
    <property type="protein sequence ID" value="TPF73869.1"/>
    <property type="molecule type" value="Genomic_DNA"/>
</dbReference>
<dbReference type="InterPro" id="IPR007833">
    <property type="entry name" value="Capsule_polysaccharide_synth"/>
</dbReference>
<accession>A0A502BJL3</accession>
<feature type="coiled-coil region" evidence="1">
    <location>
        <begin position="398"/>
        <end position="425"/>
    </location>
</feature>
<name>A0A502BJL3_9HYPH</name>
<evidence type="ECO:0000313" key="3">
    <source>
        <dbReference type="Proteomes" id="UP000315388"/>
    </source>
</evidence>
<dbReference type="Gene3D" id="3.40.50.12580">
    <property type="match status" value="1"/>
</dbReference>
<sequence length="440" mass="50091">MLNEQSQIIVELPTDWMLNPVDGVRHRIFLTNVMGALSKLHPSIVVKDVPWGTDFVERTPPKNGVLFSFHSVGEVHGVWRLKEAAIPPLYAVDRTGHSGWSEIANDKKLQEKAYSYDPEKAKIVIKYYKERFQSDKLSKYPQASLFDQEINNYIFIPLQVQSDPVAKFANIDALTILKTASMLSLEKGIHVVVKRHPYCDSEAIAEFIESATSTNPFFHTSHSNIHDLIEHCSSVITVNSGVGLEALIHGKPVYACGLSEWYPASHRIKDAEELQLAFNKNHPEADIRSTAYLGYLLSEYWIDGSDFLAVSERMKRCLNESQINKTKKVSIDSTKLEVCGEIGELERQLARTTTDLNYFKDENEKFKKNELTHREYTQKILEELSASKELNGSQSLQISETKNKLALLESENIRYQNLIEKITDKPFISVFKILANKLKK</sequence>